<dbReference type="GO" id="GO:0004180">
    <property type="term" value="F:carboxypeptidase activity"/>
    <property type="evidence" value="ECO:0007669"/>
    <property type="project" value="UniProtKB-KW"/>
</dbReference>
<protein>
    <submittedName>
        <fullName evidence="1">Carboxypeptidase-like regulatory domain-containing protein</fullName>
    </submittedName>
</protein>
<keyword evidence="2" id="KW-1185">Reference proteome</keyword>
<dbReference type="AlphaFoldDB" id="A0A5R8WWI5"/>
<name>A0A5R8WWI5_9BACT</name>
<keyword evidence="1" id="KW-0645">Protease</keyword>
<reference evidence="1 2" key="1">
    <citation type="submission" date="2019-05" db="EMBL/GenBank/DDBJ databases">
        <title>Hymenobacter edaphi sp. nov., isolated from abandoned arsenic-contaminated farmland soil.</title>
        <authorList>
            <person name="Nie L."/>
        </authorList>
    </citation>
    <scope>NUCLEOTIDE SEQUENCE [LARGE SCALE GENOMIC DNA]</scope>
    <source>
        <strain evidence="1 2">1-3-3-8</strain>
    </source>
</reference>
<proteinExistence type="predicted"/>
<dbReference type="SUPFAM" id="SSF49464">
    <property type="entry name" value="Carboxypeptidase regulatory domain-like"/>
    <property type="match status" value="1"/>
</dbReference>
<keyword evidence="1" id="KW-0378">Hydrolase</keyword>
<dbReference type="Pfam" id="PF13715">
    <property type="entry name" value="CarbopepD_reg_2"/>
    <property type="match status" value="1"/>
</dbReference>
<dbReference type="EMBL" id="VAJM01000001">
    <property type="protein sequence ID" value="TLM96515.1"/>
    <property type="molecule type" value="Genomic_DNA"/>
</dbReference>
<accession>A0A5R8WWI5</accession>
<keyword evidence="1" id="KW-0121">Carboxypeptidase</keyword>
<dbReference type="Proteomes" id="UP000305517">
    <property type="component" value="Unassembled WGS sequence"/>
</dbReference>
<dbReference type="InterPro" id="IPR008969">
    <property type="entry name" value="CarboxyPept-like_regulatory"/>
</dbReference>
<evidence type="ECO:0000313" key="2">
    <source>
        <dbReference type="Proteomes" id="UP000305517"/>
    </source>
</evidence>
<sequence length="288" mass="31437">MLFAPVSAPLALLFFSSCPPQQPRAQVLDAATGQPVPYASVGVQLKPLGTVADAAGYFAPQALAGAQPADTVVVSCVGYAPRKLLASTLTEGQPVRLLPQTNTLSAVTVRPGAWQRRRVGHEGSFSFTQYNFHLNGDADPARKLGREVGTILALRPGSELEDVHFFVGNNSFRGVRLRLNVRALDADDQPAASLLTQDIHYQLPDGAKGWQHLDLRPYHVQTGQHEHVAVTLEWLDGTPDPSRDWQVLLMPAPLNPLHRMVYRDKSADQWRSLRASLSLYVTAVSPRG</sequence>
<comment type="caution">
    <text evidence="1">The sequence shown here is derived from an EMBL/GenBank/DDBJ whole genome shotgun (WGS) entry which is preliminary data.</text>
</comment>
<dbReference type="OrthoDB" id="848221at2"/>
<gene>
    <name evidence="1" type="ORF">FDY95_00515</name>
</gene>
<evidence type="ECO:0000313" key="1">
    <source>
        <dbReference type="EMBL" id="TLM96515.1"/>
    </source>
</evidence>
<organism evidence="1 2">
    <name type="scientific">Hymenobacter jeollabukensis</name>
    <dbReference type="NCBI Taxonomy" id="2025313"/>
    <lineage>
        <taxon>Bacteria</taxon>
        <taxon>Pseudomonadati</taxon>
        <taxon>Bacteroidota</taxon>
        <taxon>Cytophagia</taxon>
        <taxon>Cytophagales</taxon>
        <taxon>Hymenobacteraceae</taxon>
        <taxon>Hymenobacter</taxon>
    </lineage>
</organism>